<feature type="domain" description="Histidine kinase" evidence="14">
    <location>
        <begin position="645"/>
        <end position="860"/>
    </location>
</feature>
<dbReference type="STRING" id="570277.EZMO1_1968"/>
<dbReference type="Pfam" id="PF00512">
    <property type="entry name" value="HisKA"/>
    <property type="match status" value="1"/>
</dbReference>
<evidence type="ECO:0000256" key="1">
    <source>
        <dbReference type="ARBA" id="ARBA00000085"/>
    </source>
</evidence>
<dbReference type="KEGG" id="emp:EZMO1_1968"/>
<keyword evidence="13" id="KW-1133">Transmembrane helix</keyword>
<dbReference type="Gene3D" id="6.10.340.10">
    <property type="match status" value="1"/>
</dbReference>
<keyword evidence="8" id="KW-0067">ATP-binding</keyword>
<evidence type="ECO:0000256" key="7">
    <source>
        <dbReference type="ARBA" id="ARBA00022777"/>
    </source>
</evidence>
<evidence type="ECO:0000259" key="16">
    <source>
        <dbReference type="PROSITE" id="PS50112"/>
    </source>
</evidence>
<dbReference type="Gene3D" id="3.30.450.20">
    <property type="entry name" value="PAS domain"/>
    <property type="match status" value="4"/>
</dbReference>
<keyword evidence="6" id="KW-0547">Nucleotide-binding</keyword>
<dbReference type="SUPFAM" id="SSF47384">
    <property type="entry name" value="Homodimeric domain of signal transducing histidine kinase"/>
    <property type="match status" value="1"/>
</dbReference>
<dbReference type="InterPro" id="IPR001610">
    <property type="entry name" value="PAC"/>
</dbReference>
<dbReference type="InterPro" id="IPR000014">
    <property type="entry name" value="PAS"/>
</dbReference>
<dbReference type="Gene3D" id="3.40.50.2300">
    <property type="match status" value="1"/>
</dbReference>
<dbReference type="Pfam" id="PF00072">
    <property type="entry name" value="Response_reg"/>
    <property type="match status" value="1"/>
</dbReference>
<dbReference type="GO" id="GO:0000155">
    <property type="term" value="F:phosphorelay sensor kinase activity"/>
    <property type="evidence" value="ECO:0007669"/>
    <property type="project" value="InterPro"/>
</dbReference>
<feature type="domain" description="PAC" evidence="17">
    <location>
        <begin position="577"/>
        <end position="627"/>
    </location>
</feature>
<dbReference type="RefSeq" id="WP_051789376.1">
    <property type="nucleotide sequence ID" value="NZ_CP013251.1"/>
</dbReference>
<evidence type="ECO:0000313" key="19">
    <source>
        <dbReference type="EMBL" id="AMO56097.1"/>
    </source>
</evidence>
<dbReference type="InterPro" id="IPR036097">
    <property type="entry name" value="HisK_dim/P_sf"/>
</dbReference>
<dbReference type="SMART" id="SM00388">
    <property type="entry name" value="HisKA"/>
    <property type="match status" value="1"/>
</dbReference>
<name>A0A142BBH1_9GAMM</name>
<dbReference type="InterPro" id="IPR003661">
    <property type="entry name" value="HisK_dim/P_dom"/>
</dbReference>
<dbReference type="SUPFAM" id="SSF55785">
    <property type="entry name" value="PYP-like sensor domain (PAS domain)"/>
    <property type="match status" value="2"/>
</dbReference>
<evidence type="ECO:0000256" key="11">
    <source>
        <dbReference type="ARBA" id="ARBA00023306"/>
    </source>
</evidence>
<dbReference type="EC" id="2.7.13.3" evidence="3"/>
<feature type="domain" description="PAS" evidence="16">
    <location>
        <begin position="501"/>
        <end position="553"/>
    </location>
</feature>
<proteinExistence type="predicted"/>
<dbReference type="InterPro" id="IPR036890">
    <property type="entry name" value="HATPase_C_sf"/>
</dbReference>
<dbReference type="GO" id="GO:0016020">
    <property type="term" value="C:membrane"/>
    <property type="evidence" value="ECO:0007669"/>
    <property type="project" value="UniProtKB-SubCell"/>
</dbReference>
<keyword evidence="10 13" id="KW-0472">Membrane</keyword>
<dbReference type="SMART" id="SM00448">
    <property type="entry name" value="REC"/>
    <property type="match status" value="1"/>
</dbReference>
<dbReference type="InterPro" id="IPR003594">
    <property type="entry name" value="HATPase_dom"/>
</dbReference>
<dbReference type="PROSITE" id="PS50112">
    <property type="entry name" value="PAS"/>
    <property type="match status" value="2"/>
</dbReference>
<dbReference type="AlphaFoldDB" id="A0A142BBH1"/>
<feature type="modified residue" description="4-aspartylphosphate" evidence="12">
    <location>
        <position position="938"/>
    </location>
</feature>
<feature type="domain" description="PAS" evidence="16">
    <location>
        <begin position="398"/>
        <end position="453"/>
    </location>
</feature>
<dbReference type="InterPro" id="IPR035965">
    <property type="entry name" value="PAS-like_dom_sf"/>
</dbReference>
<evidence type="ECO:0000259" key="18">
    <source>
        <dbReference type="PROSITE" id="PS50885"/>
    </source>
</evidence>
<feature type="transmembrane region" description="Helical" evidence="13">
    <location>
        <begin position="9"/>
        <end position="31"/>
    </location>
</feature>
<feature type="domain" description="HAMP" evidence="18">
    <location>
        <begin position="323"/>
        <end position="375"/>
    </location>
</feature>
<dbReference type="SMART" id="SM00304">
    <property type="entry name" value="HAMP"/>
    <property type="match status" value="1"/>
</dbReference>
<evidence type="ECO:0000259" key="14">
    <source>
        <dbReference type="PROSITE" id="PS50109"/>
    </source>
</evidence>
<feature type="domain" description="Response regulatory" evidence="15">
    <location>
        <begin position="889"/>
        <end position="1005"/>
    </location>
</feature>
<dbReference type="InterPro" id="IPR001789">
    <property type="entry name" value="Sig_transdc_resp-reg_receiver"/>
</dbReference>
<dbReference type="PRINTS" id="PR00344">
    <property type="entry name" value="BCTRLSENSOR"/>
</dbReference>
<reference evidence="19 20" key="1">
    <citation type="journal article" date="2016" name="Front. Microbiol.">
        <title>Genomic Insight into the Host-Endosymbiont Relationship of Endozoicomonas montiporae CL-33(T) with its Coral Host.</title>
        <authorList>
            <person name="Ding J.-Y."/>
            <person name="Shiu J.-H."/>
            <person name="Chen W.-M."/>
            <person name="Chiang Y.-R."/>
            <person name="Tang S.-L."/>
        </authorList>
    </citation>
    <scope>NUCLEOTIDE SEQUENCE [LARGE SCALE GENOMIC DNA]</scope>
    <source>
        <strain evidence="19 20">CL-33</strain>
    </source>
</reference>
<keyword evidence="5" id="KW-0808">Transferase</keyword>
<dbReference type="PROSITE" id="PS50113">
    <property type="entry name" value="PAC"/>
    <property type="match status" value="2"/>
</dbReference>
<dbReference type="FunFam" id="1.10.287.130:FF:000038">
    <property type="entry name" value="Sensory transduction histidine kinase"/>
    <property type="match status" value="1"/>
</dbReference>
<dbReference type="Gene3D" id="1.10.287.130">
    <property type="match status" value="1"/>
</dbReference>
<comment type="catalytic activity">
    <reaction evidence="1">
        <text>ATP + protein L-histidine = ADP + protein N-phospho-L-histidine.</text>
        <dbReference type="EC" id="2.7.13.3"/>
    </reaction>
</comment>
<dbReference type="FunFam" id="3.30.565.10:FF:000010">
    <property type="entry name" value="Sensor histidine kinase RcsC"/>
    <property type="match status" value="1"/>
</dbReference>
<dbReference type="SMART" id="SM00086">
    <property type="entry name" value="PAC"/>
    <property type="match status" value="2"/>
</dbReference>
<gene>
    <name evidence="19" type="primary">luxQ</name>
    <name evidence="19" type="ORF">EZMO1_1968</name>
</gene>
<dbReference type="PANTHER" id="PTHR43047">
    <property type="entry name" value="TWO-COMPONENT HISTIDINE PROTEIN KINASE"/>
    <property type="match status" value="1"/>
</dbReference>
<dbReference type="Gene3D" id="3.30.565.10">
    <property type="entry name" value="Histidine kinase-like ATPase, C-terminal domain"/>
    <property type="match status" value="1"/>
</dbReference>
<dbReference type="PROSITE" id="PS50110">
    <property type="entry name" value="RESPONSE_REGULATORY"/>
    <property type="match status" value="1"/>
</dbReference>
<dbReference type="InterPro" id="IPR004358">
    <property type="entry name" value="Sig_transdc_His_kin-like_C"/>
</dbReference>
<evidence type="ECO:0000256" key="8">
    <source>
        <dbReference type="ARBA" id="ARBA00022840"/>
    </source>
</evidence>
<dbReference type="EMBL" id="CP013251">
    <property type="protein sequence ID" value="AMO56097.1"/>
    <property type="molecule type" value="Genomic_DNA"/>
</dbReference>
<dbReference type="SUPFAM" id="SSF52172">
    <property type="entry name" value="CheY-like"/>
    <property type="match status" value="1"/>
</dbReference>
<dbReference type="Pfam" id="PF02518">
    <property type="entry name" value="HATPase_c"/>
    <property type="match status" value="1"/>
</dbReference>
<evidence type="ECO:0000256" key="4">
    <source>
        <dbReference type="ARBA" id="ARBA00022553"/>
    </source>
</evidence>
<dbReference type="InterPro" id="IPR000700">
    <property type="entry name" value="PAS-assoc_C"/>
</dbReference>
<keyword evidence="9" id="KW-0902">Two-component regulatory system</keyword>
<dbReference type="OrthoDB" id="9797243at2"/>
<dbReference type="CDD" id="cd06225">
    <property type="entry name" value="HAMP"/>
    <property type="match status" value="1"/>
</dbReference>
<dbReference type="InterPro" id="IPR003660">
    <property type="entry name" value="HAMP_dom"/>
</dbReference>
<dbReference type="GO" id="GO:0005524">
    <property type="term" value="F:ATP binding"/>
    <property type="evidence" value="ECO:0007669"/>
    <property type="project" value="UniProtKB-KW"/>
</dbReference>
<keyword evidence="4 12" id="KW-0597">Phosphoprotein</keyword>
<dbReference type="PROSITE" id="PS50109">
    <property type="entry name" value="HIS_KIN"/>
    <property type="match status" value="1"/>
</dbReference>
<protein>
    <recommendedName>
        <fullName evidence="3">histidine kinase</fullName>
        <ecNumber evidence="3">2.7.13.3</ecNumber>
    </recommendedName>
</protein>
<sequence>MLFSIRKKIIFFTVVPVTLLYNLIFGIHLYLSIHQATDTVAKRLTEQVWHYANEVDAYIVNLVQQADIVAGMIGSTSDGLSWLPGDLLLRTLDSNALLRGIGLIWFDQGSGQLEGIQALRYGQSIKVVEGIDTFGSLLVKAWPRVDDDDHSLWVESDSLQNGGKIISYVQPLLKGGKRLGILKLDVCLSDLRVRVIDTNVGQPKFSIISQQGDYLHTDSKTARRAHHHTIFETLDVYGTPGLWDDLSRLIEKGKPVLRKSWIPMREHEYWFFGAPIRSGPWWLITHIRRDVALGMVREQAKVDALIMLISLLLIFTCACLVSDRITRPLTQLKQSMDDFTYRQSYPIIAKMSDDEVGSLAESFQQLLEKLAERDQALHDMRANNIGHLVQKLRGQYFYFNLDEQGRIIHVSPSIQSILGYKPVEFLGPFSRFIVEDSQRELFKEQLQGVLSDNPTTFELEVLHSDGRHRRLEIFWSDMFDVKGSYSIIEGMANDITERINDTRKFKALLDSAPDATVISTPEGIISMINGRAERLFGFEQHELVNMPLRLLTPLNCRSTHPLLGDLGSVSWEQFCLTGFESYGIDRNGRVFPVDITSNPLETDDGLLISMVVRDITERKRIECELTEAKEQAERANRAKGLFLSNMSHELRTPLNGVLGYTQVLLQDREIRAEHEKSLRTIESSGRHLLSLINDILDLTKIESSQIELHPVTMDLREMLSDVRNMLLEKANSKGLVLKVESSSDLPPVIVADEIKLRQILLNLMSNGVKYTHSGWIRMLVEQRGETLYFAVEDTGIGIDKSGLQRVFEPFRQLKSGYMAGGTGLGLAISRHLVTAMGGELTVSSEVGRGSCFEFDIPLEVGNVEDLQGCYRVHRDSYCPELPESWKGQSILVVDDIDSNRDMLARLLEIPGFSVQQACNGAEALEALDQHDFVMVLMDIRMPVLDGIEALRRIRQRPHGRRIKVIAVTASVSQEARSGLLMEGFDGFIGKPFDAAELYELIERQLGIEFKLTRSKQMLSADLDELIARLDKEERECFVQYIREAVEMGDLESLQERVKQFEGHPGFQELNLYVVQLCETMDLEQLECLINKMNVNG</sequence>
<evidence type="ECO:0000259" key="15">
    <source>
        <dbReference type="PROSITE" id="PS50110"/>
    </source>
</evidence>
<evidence type="ECO:0000259" key="17">
    <source>
        <dbReference type="PROSITE" id="PS50113"/>
    </source>
</evidence>
<feature type="domain" description="PAC" evidence="17">
    <location>
        <begin position="455"/>
        <end position="507"/>
    </location>
</feature>
<evidence type="ECO:0000256" key="10">
    <source>
        <dbReference type="ARBA" id="ARBA00023136"/>
    </source>
</evidence>
<dbReference type="CDD" id="cd00082">
    <property type="entry name" value="HisKA"/>
    <property type="match status" value="1"/>
</dbReference>
<dbReference type="PATRIC" id="fig|570277.3.peg.2119"/>
<dbReference type="Pfam" id="PF08448">
    <property type="entry name" value="PAS_4"/>
    <property type="match status" value="1"/>
</dbReference>
<evidence type="ECO:0000256" key="6">
    <source>
        <dbReference type="ARBA" id="ARBA00022741"/>
    </source>
</evidence>
<dbReference type="CDD" id="cd00130">
    <property type="entry name" value="PAS"/>
    <property type="match status" value="2"/>
</dbReference>
<dbReference type="SMART" id="SM00091">
    <property type="entry name" value="PAS"/>
    <property type="match status" value="2"/>
</dbReference>
<dbReference type="Proteomes" id="UP000071065">
    <property type="component" value="Chromosome"/>
</dbReference>
<dbReference type="CDD" id="cd16922">
    <property type="entry name" value="HATPase_EvgS-ArcB-TorS-like"/>
    <property type="match status" value="1"/>
</dbReference>
<dbReference type="InterPro" id="IPR013656">
    <property type="entry name" value="PAS_4"/>
</dbReference>
<dbReference type="InterPro" id="IPR005467">
    <property type="entry name" value="His_kinase_dom"/>
</dbReference>
<evidence type="ECO:0000256" key="5">
    <source>
        <dbReference type="ARBA" id="ARBA00022679"/>
    </source>
</evidence>
<keyword evidence="7 19" id="KW-0418">Kinase</keyword>
<dbReference type="PROSITE" id="PS50885">
    <property type="entry name" value="HAMP"/>
    <property type="match status" value="1"/>
</dbReference>
<dbReference type="Pfam" id="PF13426">
    <property type="entry name" value="PAS_9"/>
    <property type="match status" value="1"/>
</dbReference>
<evidence type="ECO:0000313" key="20">
    <source>
        <dbReference type="Proteomes" id="UP000071065"/>
    </source>
</evidence>
<dbReference type="SUPFAM" id="SSF55874">
    <property type="entry name" value="ATPase domain of HSP90 chaperone/DNA topoisomerase II/histidine kinase"/>
    <property type="match status" value="1"/>
</dbReference>
<dbReference type="InterPro" id="IPR011006">
    <property type="entry name" value="CheY-like_superfamily"/>
</dbReference>
<dbReference type="PANTHER" id="PTHR43047:SF64">
    <property type="entry name" value="HISTIDINE KINASE CONTAINING CHEY-HOMOLOGOUS RECEIVER DOMAIN AND PAS DOMAIN-RELATED"/>
    <property type="match status" value="1"/>
</dbReference>
<dbReference type="CDD" id="cd17546">
    <property type="entry name" value="REC_hyHK_CKI1_RcsC-like"/>
    <property type="match status" value="1"/>
</dbReference>
<keyword evidence="13" id="KW-0812">Transmembrane</keyword>
<dbReference type="SMART" id="SM00387">
    <property type="entry name" value="HATPase_c"/>
    <property type="match status" value="1"/>
</dbReference>
<keyword evidence="11" id="KW-0131">Cell cycle</keyword>
<organism evidence="19 20">
    <name type="scientific">Endozoicomonas montiporae CL-33</name>
    <dbReference type="NCBI Taxonomy" id="570277"/>
    <lineage>
        <taxon>Bacteria</taxon>
        <taxon>Pseudomonadati</taxon>
        <taxon>Pseudomonadota</taxon>
        <taxon>Gammaproteobacteria</taxon>
        <taxon>Oceanospirillales</taxon>
        <taxon>Endozoicomonadaceae</taxon>
        <taxon>Endozoicomonas</taxon>
    </lineage>
</organism>
<evidence type="ECO:0000256" key="12">
    <source>
        <dbReference type="PROSITE-ProRule" id="PRU00169"/>
    </source>
</evidence>
<dbReference type="NCBIfam" id="TIGR00229">
    <property type="entry name" value="sensory_box"/>
    <property type="match status" value="2"/>
</dbReference>
<accession>A0A142BBH1</accession>
<evidence type="ECO:0000256" key="2">
    <source>
        <dbReference type="ARBA" id="ARBA00004370"/>
    </source>
</evidence>
<comment type="subcellular location">
    <subcellularLocation>
        <location evidence="2">Membrane</location>
    </subcellularLocation>
</comment>
<feature type="transmembrane region" description="Helical" evidence="13">
    <location>
        <begin position="304"/>
        <end position="321"/>
    </location>
</feature>
<evidence type="ECO:0000256" key="13">
    <source>
        <dbReference type="SAM" id="Phobius"/>
    </source>
</evidence>
<evidence type="ECO:0000256" key="9">
    <source>
        <dbReference type="ARBA" id="ARBA00023012"/>
    </source>
</evidence>
<evidence type="ECO:0000256" key="3">
    <source>
        <dbReference type="ARBA" id="ARBA00012438"/>
    </source>
</evidence>